<evidence type="ECO:0000313" key="3">
    <source>
        <dbReference type="Proteomes" id="UP001164929"/>
    </source>
</evidence>
<feature type="compositionally biased region" description="Polar residues" evidence="1">
    <location>
        <begin position="24"/>
        <end position="47"/>
    </location>
</feature>
<protein>
    <submittedName>
        <fullName evidence="2">Uncharacterized protein</fullName>
    </submittedName>
</protein>
<dbReference type="EMBL" id="JAQIZT010000004">
    <property type="protein sequence ID" value="KAJ7000620.1"/>
    <property type="molecule type" value="Genomic_DNA"/>
</dbReference>
<evidence type="ECO:0000256" key="1">
    <source>
        <dbReference type="SAM" id="MobiDB-lite"/>
    </source>
</evidence>
<organism evidence="2 3">
    <name type="scientific">Populus alba x Populus x berolinensis</name>
    <dbReference type="NCBI Taxonomy" id="444605"/>
    <lineage>
        <taxon>Eukaryota</taxon>
        <taxon>Viridiplantae</taxon>
        <taxon>Streptophyta</taxon>
        <taxon>Embryophyta</taxon>
        <taxon>Tracheophyta</taxon>
        <taxon>Spermatophyta</taxon>
        <taxon>Magnoliopsida</taxon>
        <taxon>eudicotyledons</taxon>
        <taxon>Gunneridae</taxon>
        <taxon>Pentapetalae</taxon>
        <taxon>rosids</taxon>
        <taxon>fabids</taxon>
        <taxon>Malpighiales</taxon>
        <taxon>Salicaceae</taxon>
        <taxon>Saliceae</taxon>
        <taxon>Populus</taxon>
    </lineage>
</organism>
<reference evidence="2 3" key="1">
    <citation type="journal article" date="2023" name="Mol. Ecol. Resour.">
        <title>Chromosome-level genome assembly of a triploid poplar Populus alba 'Berolinensis'.</title>
        <authorList>
            <person name="Chen S."/>
            <person name="Yu Y."/>
            <person name="Wang X."/>
            <person name="Wang S."/>
            <person name="Zhang T."/>
            <person name="Zhou Y."/>
            <person name="He R."/>
            <person name="Meng N."/>
            <person name="Wang Y."/>
            <person name="Liu W."/>
            <person name="Liu Z."/>
            <person name="Liu J."/>
            <person name="Guo Q."/>
            <person name="Huang H."/>
            <person name="Sederoff R.R."/>
            <person name="Wang G."/>
            <person name="Qu G."/>
            <person name="Chen S."/>
        </authorList>
    </citation>
    <scope>NUCLEOTIDE SEQUENCE [LARGE SCALE GENOMIC DNA]</scope>
    <source>
        <strain evidence="2">SC-2020</strain>
    </source>
</reference>
<feature type="compositionally biased region" description="Polar residues" evidence="1">
    <location>
        <begin position="1"/>
        <end position="15"/>
    </location>
</feature>
<dbReference type="Proteomes" id="UP001164929">
    <property type="component" value="Chromosome 4"/>
</dbReference>
<proteinExistence type="predicted"/>
<comment type="caution">
    <text evidence="2">The sequence shown here is derived from an EMBL/GenBank/DDBJ whole genome shotgun (WGS) entry which is preliminary data.</text>
</comment>
<dbReference type="AlphaFoldDB" id="A0AAD6W620"/>
<name>A0AAD6W620_9ROSI</name>
<gene>
    <name evidence="2" type="ORF">NC653_011167</name>
</gene>
<feature type="region of interest" description="Disordered" evidence="1">
    <location>
        <begin position="1"/>
        <end position="47"/>
    </location>
</feature>
<keyword evidence="3" id="KW-1185">Reference proteome</keyword>
<sequence length="47" mass="5074">MLNNMVQKNGTSSLNAWKLLAKPSTETQNPALNAGKTTSNQASRKDL</sequence>
<accession>A0AAD6W620</accession>
<evidence type="ECO:0000313" key="2">
    <source>
        <dbReference type="EMBL" id="KAJ7000620.1"/>
    </source>
</evidence>